<protein>
    <submittedName>
        <fullName evidence="7">Putative efflux pump membrane fusion protein</fullName>
    </submittedName>
</protein>
<dbReference type="Gene3D" id="1.10.287.470">
    <property type="entry name" value="Helix hairpin bin"/>
    <property type="match status" value="1"/>
</dbReference>
<name>A0A5C5WQZ6_9BACT</name>
<comment type="subcellular location">
    <subcellularLocation>
        <location evidence="1">Membrane</location>
        <topology evidence="1">Single-pass membrane protein</topology>
    </subcellularLocation>
</comment>
<dbReference type="InterPro" id="IPR058792">
    <property type="entry name" value="Beta-barrel_RND_2"/>
</dbReference>
<evidence type="ECO:0000256" key="3">
    <source>
        <dbReference type="ARBA" id="ARBA00022989"/>
    </source>
</evidence>
<keyword evidence="3" id="KW-1133">Transmembrane helix</keyword>
<dbReference type="OrthoDB" id="259511at2"/>
<dbReference type="Pfam" id="PF25917">
    <property type="entry name" value="BSH_RND"/>
    <property type="match status" value="1"/>
</dbReference>
<dbReference type="PANTHER" id="PTHR30386">
    <property type="entry name" value="MEMBRANE FUSION SUBUNIT OF EMRAB-TOLC MULTIDRUG EFFLUX PUMP"/>
    <property type="match status" value="1"/>
</dbReference>
<evidence type="ECO:0000259" key="6">
    <source>
        <dbReference type="Pfam" id="PF25954"/>
    </source>
</evidence>
<evidence type="ECO:0000313" key="8">
    <source>
        <dbReference type="Proteomes" id="UP000316598"/>
    </source>
</evidence>
<dbReference type="AlphaFoldDB" id="A0A5C5WQZ6"/>
<dbReference type="Gene3D" id="2.40.50.100">
    <property type="match status" value="1"/>
</dbReference>
<dbReference type="PANTHER" id="PTHR30386:SF26">
    <property type="entry name" value="TRANSPORT PROTEIN COMB"/>
    <property type="match status" value="1"/>
</dbReference>
<dbReference type="Gene3D" id="2.40.30.170">
    <property type="match status" value="1"/>
</dbReference>
<evidence type="ECO:0000256" key="1">
    <source>
        <dbReference type="ARBA" id="ARBA00004167"/>
    </source>
</evidence>
<dbReference type="InterPro" id="IPR058625">
    <property type="entry name" value="MdtA-like_BSH"/>
</dbReference>
<evidence type="ECO:0000256" key="4">
    <source>
        <dbReference type="ARBA" id="ARBA00023136"/>
    </source>
</evidence>
<dbReference type="SUPFAM" id="SSF111369">
    <property type="entry name" value="HlyD-like secretion proteins"/>
    <property type="match status" value="1"/>
</dbReference>
<organism evidence="7 8">
    <name type="scientific">Rubripirellula amarantea</name>
    <dbReference type="NCBI Taxonomy" id="2527999"/>
    <lineage>
        <taxon>Bacteria</taxon>
        <taxon>Pseudomonadati</taxon>
        <taxon>Planctomycetota</taxon>
        <taxon>Planctomycetia</taxon>
        <taxon>Pirellulales</taxon>
        <taxon>Pirellulaceae</taxon>
        <taxon>Rubripirellula</taxon>
    </lineage>
</organism>
<sequence length="383" mass="42213">MVADFGLDLRMKVMSNTTVNIVAAFAMSWLSHADTAAIAQGDIQLKSLSVVAIDTVDVPSMRSGKIASLDVREGDIVQAGQVLGKLDDREAMIAVELAKTELAVAQARTMDHSGIDYAEAKLKADRQQSRQQQILRRIAEQQSENETRIQAARKAEAVSKNELERAIQSRNSYSESVSQSEIEGLRLAFEKSRLETKQAEFEQRVAVLQAQAEVEAAKRFDANVEQSQTEIAAAKSGQDIQRLQSLARKQQLELAQTRLDQHHFTAPFAGTIVERHQHSGGWVNAGDPVMKLIRLDRLRVDGYLALDDLSSIQLGDEVELEVQAGTRTIQRVGEVIFVAPTVDPVNQEVRVWIEFDNQDFSARPGMQANVVGTRKASAAKGTP</sequence>
<gene>
    <name evidence="7" type="ORF">Pla22_01550</name>
</gene>
<accession>A0A5C5WQZ6</accession>
<reference evidence="7 8" key="1">
    <citation type="submission" date="2019-02" db="EMBL/GenBank/DDBJ databases">
        <title>Deep-cultivation of Planctomycetes and their phenomic and genomic characterization uncovers novel biology.</title>
        <authorList>
            <person name="Wiegand S."/>
            <person name="Jogler M."/>
            <person name="Boedeker C."/>
            <person name="Pinto D."/>
            <person name="Vollmers J."/>
            <person name="Rivas-Marin E."/>
            <person name="Kohn T."/>
            <person name="Peeters S.H."/>
            <person name="Heuer A."/>
            <person name="Rast P."/>
            <person name="Oberbeckmann S."/>
            <person name="Bunk B."/>
            <person name="Jeske O."/>
            <person name="Meyerdierks A."/>
            <person name="Storesund J.E."/>
            <person name="Kallscheuer N."/>
            <person name="Luecker S."/>
            <person name="Lage O.M."/>
            <person name="Pohl T."/>
            <person name="Merkel B.J."/>
            <person name="Hornburger P."/>
            <person name="Mueller R.-W."/>
            <person name="Bruemmer F."/>
            <person name="Labrenz M."/>
            <person name="Spormann A.M."/>
            <person name="Op Den Camp H."/>
            <person name="Overmann J."/>
            <person name="Amann R."/>
            <person name="Jetten M.S.M."/>
            <person name="Mascher T."/>
            <person name="Medema M.H."/>
            <person name="Devos D.P."/>
            <person name="Kaster A.-K."/>
            <person name="Ovreas L."/>
            <person name="Rohde M."/>
            <person name="Galperin M.Y."/>
            <person name="Jogler C."/>
        </authorList>
    </citation>
    <scope>NUCLEOTIDE SEQUENCE [LARGE SCALE GENOMIC DNA]</scope>
    <source>
        <strain evidence="7 8">Pla22</strain>
    </source>
</reference>
<dbReference type="EMBL" id="SJPI01000001">
    <property type="protein sequence ID" value="TWT52531.1"/>
    <property type="molecule type" value="Genomic_DNA"/>
</dbReference>
<dbReference type="GO" id="GO:0016020">
    <property type="term" value="C:membrane"/>
    <property type="evidence" value="ECO:0007669"/>
    <property type="project" value="UniProtKB-SubCell"/>
</dbReference>
<keyword evidence="4" id="KW-0472">Membrane</keyword>
<keyword evidence="2" id="KW-0812">Transmembrane</keyword>
<evidence type="ECO:0000259" key="5">
    <source>
        <dbReference type="Pfam" id="PF25917"/>
    </source>
</evidence>
<dbReference type="InterPro" id="IPR050739">
    <property type="entry name" value="MFP"/>
</dbReference>
<dbReference type="Proteomes" id="UP000316598">
    <property type="component" value="Unassembled WGS sequence"/>
</dbReference>
<feature type="domain" description="CusB-like beta-barrel" evidence="6">
    <location>
        <begin position="309"/>
        <end position="371"/>
    </location>
</feature>
<dbReference type="Pfam" id="PF25954">
    <property type="entry name" value="Beta-barrel_RND_2"/>
    <property type="match status" value="1"/>
</dbReference>
<evidence type="ECO:0000313" key="7">
    <source>
        <dbReference type="EMBL" id="TWT52531.1"/>
    </source>
</evidence>
<keyword evidence="8" id="KW-1185">Reference proteome</keyword>
<comment type="caution">
    <text evidence="7">The sequence shown here is derived from an EMBL/GenBank/DDBJ whole genome shotgun (WGS) entry which is preliminary data.</text>
</comment>
<proteinExistence type="predicted"/>
<feature type="domain" description="Multidrug resistance protein MdtA-like barrel-sandwich hybrid" evidence="5">
    <location>
        <begin position="55"/>
        <end position="289"/>
    </location>
</feature>
<evidence type="ECO:0000256" key="2">
    <source>
        <dbReference type="ARBA" id="ARBA00022692"/>
    </source>
</evidence>